<reference evidence="1" key="1">
    <citation type="submission" date="2021-06" db="EMBL/GenBank/DDBJ databases">
        <authorList>
            <person name="Kallberg Y."/>
            <person name="Tangrot J."/>
            <person name="Rosling A."/>
        </authorList>
    </citation>
    <scope>NUCLEOTIDE SEQUENCE</scope>
    <source>
        <strain evidence="1">CL551</strain>
    </source>
</reference>
<protein>
    <submittedName>
        <fullName evidence="1">8294_t:CDS:1</fullName>
    </submittedName>
</protein>
<organism evidence="1 2">
    <name type="scientific">Acaulospora morrowiae</name>
    <dbReference type="NCBI Taxonomy" id="94023"/>
    <lineage>
        <taxon>Eukaryota</taxon>
        <taxon>Fungi</taxon>
        <taxon>Fungi incertae sedis</taxon>
        <taxon>Mucoromycota</taxon>
        <taxon>Glomeromycotina</taxon>
        <taxon>Glomeromycetes</taxon>
        <taxon>Diversisporales</taxon>
        <taxon>Acaulosporaceae</taxon>
        <taxon>Acaulospora</taxon>
    </lineage>
</organism>
<dbReference type="OrthoDB" id="2147116at2759"/>
<accession>A0A9N8ZWS7</accession>
<keyword evidence="2" id="KW-1185">Reference proteome</keyword>
<sequence>MSSYSFCAICKRNTCEGRRHLYTKLHQERLQKKLETQKKEYQKYKIFLKDVTFVHNINKQPDFWCIFCENEVKPFLQPADERQIVCMHIFEHLVTKEHHSRVYKYLKDNNADRNIADQFVLRKNAIENFYKRIHAKQRETETKSTQDRSIYASESPPLENYVRVDGHGKSKVSKSNMNLINTEQDKSTIQTLNDGLMDKMGEDEFVSRNLKKHSYFDVEETREVSEDFIHSPTSWFQSKDDNNVHTNIQKIETGPSLKRFKAYEEAEI</sequence>
<dbReference type="InterPro" id="IPR028015">
    <property type="entry name" value="CCDC84-like"/>
</dbReference>
<proteinExistence type="predicted"/>
<gene>
    <name evidence="1" type="ORF">AMORRO_LOCUS3651</name>
</gene>
<dbReference type="EMBL" id="CAJVPV010001835">
    <property type="protein sequence ID" value="CAG8509462.1"/>
    <property type="molecule type" value="Genomic_DNA"/>
</dbReference>
<evidence type="ECO:0000313" key="2">
    <source>
        <dbReference type="Proteomes" id="UP000789342"/>
    </source>
</evidence>
<dbReference type="Proteomes" id="UP000789342">
    <property type="component" value="Unassembled WGS sequence"/>
</dbReference>
<name>A0A9N8ZWS7_9GLOM</name>
<evidence type="ECO:0000313" key="1">
    <source>
        <dbReference type="EMBL" id="CAG8509462.1"/>
    </source>
</evidence>
<dbReference type="PANTHER" id="PTHR31198:SF1">
    <property type="entry name" value="CENTROSOMAL AT-AC SPLICING FACTOR"/>
    <property type="match status" value="1"/>
</dbReference>
<dbReference type="Pfam" id="PF14968">
    <property type="entry name" value="CCDC84"/>
    <property type="match status" value="1"/>
</dbReference>
<dbReference type="AlphaFoldDB" id="A0A9N8ZWS7"/>
<comment type="caution">
    <text evidence="1">The sequence shown here is derived from an EMBL/GenBank/DDBJ whole genome shotgun (WGS) entry which is preliminary data.</text>
</comment>
<dbReference type="PANTHER" id="PTHR31198">
    <property type="entry name" value="COILED-COIL DOMAIN-CONTAINING PROTEIN 84"/>
    <property type="match status" value="1"/>
</dbReference>